<accession>A0A518CM14</accession>
<gene>
    <name evidence="3" type="ORF">Pla110_19900</name>
</gene>
<feature type="transmembrane region" description="Helical" evidence="2">
    <location>
        <begin position="265"/>
        <end position="283"/>
    </location>
</feature>
<dbReference type="AlphaFoldDB" id="A0A518CM14"/>
<proteinExistence type="predicted"/>
<dbReference type="RefSeq" id="WP_144995519.1">
    <property type="nucleotide sequence ID" value="NZ_CP036281.1"/>
</dbReference>
<feature type="region of interest" description="Disordered" evidence="1">
    <location>
        <begin position="365"/>
        <end position="434"/>
    </location>
</feature>
<dbReference type="EMBL" id="CP036281">
    <property type="protein sequence ID" value="QDU80265.1"/>
    <property type="molecule type" value="Genomic_DNA"/>
</dbReference>
<evidence type="ECO:0000256" key="2">
    <source>
        <dbReference type="SAM" id="Phobius"/>
    </source>
</evidence>
<keyword evidence="2" id="KW-1133">Transmembrane helix</keyword>
<feature type="transmembrane region" description="Helical" evidence="2">
    <location>
        <begin position="207"/>
        <end position="227"/>
    </location>
</feature>
<reference evidence="3 4" key="1">
    <citation type="submission" date="2019-02" db="EMBL/GenBank/DDBJ databases">
        <title>Deep-cultivation of Planctomycetes and their phenomic and genomic characterization uncovers novel biology.</title>
        <authorList>
            <person name="Wiegand S."/>
            <person name="Jogler M."/>
            <person name="Boedeker C."/>
            <person name="Pinto D."/>
            <person name="Vollmers J."/>
            <person name="Rivas-Marin E."/>
            <person name="Kohn T."/>
            <person name="Peeters S.H."/>
            <person name="Heuer A."/>
            <person name="Rast P."/>
            <person name="Oberbeckmann S."/>
            <person name="Bunk B."/>
            <person name="Jeske O."/>
            <person name="Meyerdierks A."/>
            <person name="Storesund J.E."/>
            <person name="Kallscheuer N."/>
            <person name="Luecker S."/>
            <person name="Lage O.M."/>
            <person name="Pohl T."/>
            <person name="Merkel B.J."/>
            <person name="Hornburger P."/>
            <person name="Mueller R.-W."/>
            <person name="Bruemmer F."/>
            <person name="Labrenz M."/>
            <person name="Spormann A.M."/>
            <person name="Op den Camp H."/>
            <person name="Overmann J."/>
            <person name="Amann R."/>
            <person name="Jetten M.S.M."/>
            <person name="Mascher T."/>
            <person name="Medema M.H."/>
            <person name="Devos D.P."/>
            <person name="Kaster A.-K."/>
            <person name="Ovreas L."/>
            <person name="Rohde M."/>
            <person name="Galperin M.Y."/>
            <person name="Jogler C."/>
        </authorList>
    </citation>
    <scope>NUCLEOTIDE SEQUENCE [LARGE SCALE GENOMIC DNA]</scope>
    <source>
        <strain evidence="3 4">Pla110</strain>
    </source>
</reference>
<name>A0A518CM14_9PLAN</name>
<dbReference type="KEGG" id="plon:Pla110_19900"/>
<feature type="transmembrane region" description="Helical" evidence="2">
    <location>
        <begin position="335"/>
        <end position="352"/>
    </location>
</feature>
<feature type="transmembrane region" description="Helical" evidence="2">
    <location>
        <begin position="35"/>
        <end position="52"/>
    </location>
</feature>
<organism evidence="3 4">
    <name type="scientific">Polystyrenella longa</name>
    <dbReference type="NCBI Taxonomy" id="2528007"/>
    <lineage>
        <taxon>Bacteria</taxon>
        <taxon>Pseudomonadati</taxon>
        <taxon>Planctomycetota</taxon>
        <taxon>Planctomycetia</taxon>
        <taxon>Planctomycetales</taxon>
        <taxon>Planctomycetaceae</taxon>
        <taxon>Polystyrenella</taxon>
    </lineage>
</organism>
<protein>
    <submittedName>
        <fullName evidence="3">Uncharacterized protein</fullName>
    </submittedName>
</protein>
<evidence type="ECO:0000313" key="4">
    <source>
        <dbReference type="Proteomes" id="UP000317178"/>
    </source>
</evidence>
<sequence>MDAVLKTISDQNFYHRFPFLNLLRIPRMALDGRKLLLAILALLLLHFGHQVIDQIFPPSGSKAPLQHLSPFENAGPTPVFTGTGSSLLLQTSWSSFYFPWTSVYEPVVQIAMAGNSWNRLAYLWTHLIWSLVIWSFLGLSVCRLAALEFVTDTRASLKDAARFGCRNGKSVLVAALISSLAGLAIWLILSIFGLIDLWRPFGNADSLVTWIWFIPLLISIPLALLLIGSLAGWPMALATISVEGSDGFDGFSRSFSYIFSKPLRYAVYWLAVIIITVISVWFFEQFVVLVELLAQNNIRGDEPGIVYFNAEGVNLEPPRPALQFWVESLRWLVEGFRVSMFFTAGTVIYYLMRQADDRISLEEVYTSPPADGESDLPLSGIAATSHPQPGHDAPVVPAETTTEKATSEQPKPPEKESQGNEASEKDDKDQLSEG</sequence>
<feature type="transmembrane region" description="Helical" evidence="2">
    <location>
        <begin position="127"/>
        <end position="150"/>
    </location>
</feature>
<keyword evidence="4" id="KW-1185">Reference proteome</keyword>
<evidence type="ECO:0000313" key="3">
    <source>
        <dbReference type="EMBL" id="QDU80265.1"/>
    </source>
</evidence>
<keyword evidence="2" id="KW-0812">Transmembrane</keyword>
<evidence type="ECO:0000256" key="1">
    <source>
        <dbReference type="SAM" id="MobiDB-lite"/>
    </source>
</evidence>
<feature type="transmembrane region" description="Helical" evidence="2">
    <location>
        <begin position="171"/>
        <end position="195"/>
    </location>
</feature>
<keyword evidence="2" id="KW-0472">Membrane</keyword>
<feature type="compositionally biased region" description="Basic and acidic residues" evidence="1">
    <location>
        <begin position="401"/>
        <end position="434"/>
    </location>
</feature>
<dbReference type="OrthoDB" id="260428at2"/>
<dbReference type="Proteomes" id="UP000317178">
    <property type="component" value="Chromosome"/>
</dbReference>